<keyword evidence="1" id="KW-1133">Transmembrane helix</keyword>
<dbReference type="PROSITE" id="PS51257">
    <property type="entry name" value="PROKAR_LIPOPROTEIN"/>
    <property type="match status" value="1"/>
</dbReference>
<evidence type="ECO:0000256" key="1">
    <source>
        <dbReference type="SAM" id="Phobius"/>
    </source>
</evidence>
<keyword evidence="1" id="KW-0812">Transmembrane</keyword>
<dbReference type="EMBL" id="QGBI01000044">
    <property type="protein sequence ID" value="MBX3893498.1"/>
    <property type="molecule type" value="Genomic_DNA"/>
</dbReference>
<feature type="transmembrane region" description="Helical" evidence="1">
    <location>
        <begin position="12"/>
        <end position="42"/>
    </location>
</feature>
<dbReference type="AlphaFoldDB" id="A0AAW4QF74"/>
<protein>
    <submittedName>
        <fullName evidence="2">Organomercurial transporter MerC</fullName>
    </submittedName>
</protein>
<organism evidence="2 3">
    <name type="scientific">Ralstonia pickettii</name>
    <name type="common">Burkholderia pickettii</name>
    <dbReference type="NCBI Taxonomy" id="329"/>
    <lineage>
        <taxon>Bacteria</taxon>
        <taxon>Pseudomonadati</taxon>
        <taxon>Pseudomonadota</taxon>
        <taxon>Betaproteobacteria</taxon>
        <taxon>Burkholderiales</taxon>
        <taxon>Burkholderiaceae</taxon>
        <taxon>Ralstonia</taxon>
    </lineage>
</organism>
<dbReference type="Proteomes" id="UP001199322">
    <property type="component" value="Unassembled WGS sequence"/>
</dbReference>
<feature type="transmembrane region" description="Helical" evidence="1">
    <location>
        <begin position="48"/>
        <end position="67"/>
    </location>
</feature>
<dbReference type="GO" id="GO:0016020">
    <property type="term" value="C:membrane"/>
    <property type="evidence" value="ECO:0007669"/>
    <property type="project" value="InterPro"/>
</dbReference>
<accession>A0AAW4QF74</accession>
<gene>
    <name evidence="2" type="primary">merC</name>
    <name evidence="2" type="ORF">DEE74_26875</name>
</gene>
<dbReference type="Pfam" id="PF03203">
    <property type="entry name" value="MerC"/>
    <property type="match status" value="1"/>
</dbReference>
<dbReference type="InterPro" id="IPR004891">
    <property type="entry name" value="Mercury-R_MerC"/>
</dbReference>
<proteinExistence type="predicted"/>
<name>A0AAW4QF74_RALPI</name>
<dbReference type="GO" id="GO:0015097">
    <property type="term" value="F:mercury ion transmembrane transporter activity"/>
    <property type="evidence" value="ECO:0007669"/>
    <property type="project" value="InterPro"/>
</dbReference>
<feature type="transmembrane region" description="Helical" evidence="1">
    <location>
        <begin position="79"/>
        <end position="98"/>
    </location>
</feature>
<feature type="transmembrane region" description="Helical" evidence="1">
    <location>
        <begin position="104"/>
        <end position="122"/>
    </location>
</feature>
<reference evidence="2" key="1">
    <citation type="submission" date="2018-06" db="EMBL/GenBank/DDBJ databases">
        <authorList>
            <person name="O'Rourke A."/>
        </authorList>
    </citation>
    <scope>NUCLEOTIDE SEQUENCE</scope>
    <source>
        <strain evidence="2">132550021-3</strain>
    </source>
</reference>
<dbReference type="NCBIfam" id="NF010318">
    <property type="entry name" value="PRK13755.1"/>
    <property type="match status" value="1"/>
</dbReference>
<comment type="caution">
    <text evidence="2">The sequence shown here is derived from an EMBL/GenBank/DDBJ whole genome shotgun (WGS) entry which is preliminary data.</text>
</comment>
<sequence length="141" mass="15048">MSLITRVTDKAGSLGSVVSAMGCATCFPAIASLGAAIGLGFLSQYEGLFIRILLPTFAGIALFANAISWRNHRQWRRTAPGVIGPVLVLAAVFLMRAYGWRSGWLLYIGLAFMVGVSIWDFISPAKPCCGPDGCELPPKRG</sequence>
<dbReference type="GeneID" id="34794101"/>
<dbReference type="NCBIfam" id="NF033784">
    <property type="entry name" value="transport_merC"/>
    <property type="match status" value="1"/>
</dbReference>
<evidence type="ECO:0000313" key="2">
    <source>
        <dbReference type="EMBL" id="MBX3893498.1"/>
    </source>
</evidence>
<dbReference type="RefSeq" id="WP_035884597.1">
    <property type="nucleotide sequence ID" value="NZ_QGAQ01000042.1"/>
</dbReference>
<evidence type="ECO:0000313" key="3">
    <source>
        <dbReference type="Proteomes" id="UP001199322"/>
    </source>
</evidence>
<keyword evidence="1" id="KW-0472">Membrane</keyword>